<dbReference type="SMART" id="SM00355">
    <property type="entry name" value="ZnF_C2H2"/>
    <property type="match status" value="4"/>
</dbReference>
<dbReference type="Pfam" id="PF22939">
    <property type="entry name" value="WHD_GPIID"/>
    <property type="match status" value="1"/>
</dbReference>
<evidence type="ECO:0000256" key="3">
    <source>
        <dbReference type="SAM" id="MobiDB-lite"/>
    </source>
</evidence>
<sequence>MTMAAPSPSESNLLLSAVRQSPNSDDDVIVECQAILQEALDGFKAELSPFEVGEFSTATPEQVKRKLLLIQHDQEQRKELRGLIRMQQFVEKIGVFDDFCTRANVWGDGSSILSPWIWGPVLFILKVSSEDIRVLDDILGAYRSFGKCIPPLDRYDESVMKKPQVVRCLAVMYFDLLKFHQRVVKLLHGKGWKKTFGPQWRDYQSDLKATLLNFETHSVFLEIVSESSTPQPNEVAILRIDGDVERSGYDRDGVQRLFDQMPDFKDIAQRLNELCLVHEKRNEVSEDREALLHAEVLKDIRKQLNDHVHRSVDDRHVLEHLLTIFKQLRKSVMDQFEDQKAERKASQMDRVLKWLLPPGKISQASRHEGVCATKQAPGAGSWITEKKVIFDWLHEEAPEFCLVWLNGKMGAGKTILASHIITMCLDQDPRFITNYFYCRENDENQNSSLAVLQTILWQMARRDDDLLPVCDDKREAGRQESLDEIKVVKQLLERYCESEATHQFVIIDGLDECKPADRETIVSFWMYMVDKVERYKPGKLRVLLISRDMADIRDMLQLSISTKIMDLDPADTNQDIEGYLEWVAPRLQLKFGLSDAQKRDFLGMICKRADGMFLYASLTVENLLEQPNQAYYEDELIRSLPESLAQAYVRIIDRLKQTLNANRWNMAQDILRWLAGSMRPMRWYELQAALTIQSDSHGATIDYARNRLRDDIRDLCGPLVRVIEEEGEPRLEFAHSTTREYIRAETKHEGLDGNAIDADLACKCLSYLAMECFRPDLDEEQRKYYAQHGYYGLQDYAVSEWGHHMQQLIAQTAPMVWQRSEESETSTRKLVGALQRFLQAYPEIGSGGGDSDIPNIDPRLLQVPTLPHPLSRHSSADPSSASPQSFSGSQDDESSTELPQPSPRYGNVSLSPSPSPTPSFTLPSTKPDPSGDPKAFCEPFKGIPELYYPILQLWTHIYSHQRHVDSKQREKASLPQLRNALELTRKAIQSLEFEEEPMPGQPPLHFMYGQTLYKCDRVLCQHFFEGFATVDALKRHLNRHERPYHCNVFNCTVAPFGFAHKKDCERHVRNYHAENAEGLDGFATGIVEAANPEEREARYTFVCTFGTCTKKFTRQVNLNAHLDTHNGMRRFECTFCVKTFTRANDRRRHEKIHKRRRGDR</sequence>
<dbReference type="PROSITE" id="PS50157">
    <property type="entry name" value="ZINC_FINGER_C2H2_2"/>
    <property type="match status" value="2"/>
</dbReference>
<accession>A0ABR2IVU2</accession>
<comment type="caution">
    <text evidence="5">The sequence shown here is derived from an EMBL/GenBank/DDBJ whole genome shotgun (WGS) entry which is preliminary data.</text>
</comment>
<dbReference type="PROSITE" id="PS00028">
    <property type="entry name" value="ZINC_FINGER_C2H2_1"/>
    <property type="match status" value="2"/>
</dbReference>
<evidence type="ECO:0000256" key="1">
    <source>
        <dbReference type="ARBA" id="ARBA00022737"/>
    </source>
</evidence>
<organism evidence="5 6">
    <name type="scientific">Apiospora arundinis</name>
    <dbReference type="NCBI Taxonomy" id="335852"/>
    <lineage>
        <taxon>Eukaryota</taxon>
        <taxon>Fungi</taxon>
        <taxon>Dikarya</taxon>
        <taxon>Ascomycota</taxon>
        <taxon>Pezizomycotina</taxon>
        <taxon>Sordariomycetes</taxon>
        <taxon>Xylariomycetidae</taxon>
        <taxon>Amphisphaeriales</taxon>
        <taxon>Apiosporaceae</taxon>
        <taxon>Apiospora</taxon>
    </lineage>
</organism>
<dbReference type="Proteomes" id="UP001390339">
    <property type="component" value="Unassembled WGS sequence"/>
</dbReference>
<reference evidence="5 6" key="1">
    <citation type="journal article" date="2024" name="IMA Fungus">
        <title>Apiospora arundinis, a panoply of carbohydrate-active enzymes and secondary metabolites.</title>
        <authorList>
            <person name="Sorensen T."/>
            <person name="Petersen C."/>
            <person name="Muurmann A.T."/>
            <person name="Christiansen J.V."/>
            <person name="Brundto M.L."/>
            <person name="Overgaard C.K."/>
            <person name="Boysen A.T."/>
            <person name="Wollenberg R.D."/>
            <person name="Larsen T.O."/>
            <person name="Sorensen J.L."/>
            <person name="Nielsen K.L."/>
            <person name="Sondergaard T.E."/>
        </authorList>
    </citation>
    <scope>NUCLEOTIDE SEQUENCE [LARGE SCALE GENOMIC DNA]</scope>
    <source>
        <strain evidence="5 6">AAU 773</strain>
    </source>
</reference>
<dbReference type="InterPro" id="IPR013087">
    <property type="entry name" value="Znf_C2H2_type"/>
</dbReference>
<keyword evidence="2" id="KW-0862">Zinc</keyword>
<keyword evidence="2" id="KW-0479">Metal-binding</keyword>
<dbReference type="SUPFAM" id="SSF52540">
    <property type="entry name" value="P-loop containing nucleoside triphosphate hydrolases"/>
    <property type="match status" value="1"/>
</dbReference>
<dbReference type="InterPro" id="IPR056884">
    <property type="entry name" value="NPHP3-like_N"/>
</dbReference>
<gene>
    <name evidence="5" type="ORF">PGQ11_007527</name>
</gene>
<dbReference type="InterPro" id="IPR027417">
    <property type="entry name" value="P-loop_NTPase"/>
</dbReference>
<protein>
    <submittedName>
        <fullName evidence="5">C2H2 finger domain transcription factor crzA</fullName>
    </submittedName>
</protein>
<dbReference type="EMBL" id="JAPCWZ010000004">
    <property type="protein sequence ID" value="KAK8868949.1"/>
    <property type="molecule type" value="Genomic_DNA"/>
</dbReference>
<evidence type="ECO:0000259" key="4">
    <source>
        <dbReference type="PROSITE" id="PS50157"/>
    </source>
</evidence>
<feature type="domain" description="C2H2-type" evidence="4">
    <location>
        <begin position="1131"/>
        <end position="1158"/>
    </location>
</feature>
<dbReference type="PANTHER" id="PTHR10039">
    <property type="entry name" value="AMELOGENIN"/>
    <property type="match status" value="1"/>
</dbReference>
<feature type="domain" description="C2H2-type" evidence="4">
    <location>
        <begin position="1101"/>
        <end position="1130"/>
    </location>
</feature>
<keyword evidence="6" id="KW-1185">Reference proteome</keyword>
<name>A0ABR2IVU2_9PEZI</name>
<feature type="compositionally biased region" description="Low complexity" evidence="3">
    <location>
        <begin position="918"/>
        <end position="927"/>
    </location>
</feature>
<feature type="compositionally biased region" description="Low complexity" evidence="3">
    <location>
        <begin position="876"/>
        <end position="889"/>
    </location>
</feature>
<proteinExistence type="predicted"/>
<evidence type="ECO:0000256" key="2">
    <source>
        <dbReference type="PROSITE-ProRule" id="PRU00042"/>
    </source>
</evidence>
<dbReference type="SUPFAM" id="SSF57667">
    <property type="entry name" value="beta-beta-alpha zinc fingers"/>
    <property type="match status" value="1"/>
</dbReference>
<evidence type="ECO:0000313" key="6">
    <source>
        <dbReference type="Proteomes" id="UP001390339"/>
    </source>
</evidence>
<dbReference type="InterPro" id="IPR036236">
    <property type="entry name" value="Znf_C2H2_sf"/>
</dbReference>
<dbReference type="Pfam" id="PF24883">
    <property type="entry name" value="NPHP3_N"/>
    <property type="match status" value="1"/>
</dbReference>
<dbReference type="Gene3D" id="3.40.50.300">
    <property type="entry name" value="P-loop containing nucleotide triphosphate hydrolases"/>
    <property type="match status" value="1"/>
</dbReference>
<keyword evidence="1" id="KW-0677">Repeat</keyword>
<feature type="region of interest" description="Disordered" evidence="3">
    <location>
        <begin position="845"/>
        <end position="936"/>
    </location>
</feature>
<dbReference type="InterPro" id="IPR054471">
    <property type="entry name" value="GPIID_WHD"/>
</dbReference>
<dbReference type="PANTHER" id="PTHR10039:SF14">
    <property type="entry name" value="NACHT DOMAIN-CONTAINING PROTEIN"/>
    <property type="match status" value="1"/>
</dbReference>
<keyword evidence="2" id="KW-0863">Zinc-finger</keyword>
<evidence type="ECO:0000313" key="5">
    <source>
        <dbReference type="EMBL" id="KAK8868949.1"/>
    </source>
</evidence>
<dbReference type="Gene3D" id="3.30.160.60">
    <property type="entry name" value="Classic Zinc Finger"/>
    <property type="match status" value="2"/>
</dbReference>